<accession>A0A178A2A7</accession>
<feature type="modified residue" description="N6-(pyridoxal phosphate)lysine" evidence="2">
    <location>
        <position position="196"/>
    </location>
</feature>
<evidence type="ECO:0000313" key="5">
    <source>
        <dbReference type="Proteomes" id="UP000077881"/>
    </source>
</evidence>
<dbReference type="NCBIfam" id="TIGR03588">
    <property type="entry name" value="PseC"/>
    <property type="match status" value="1"/>
</dbReference>
<dbReference type="Gene3D" id="3.90.1150.10">
    <property type="entry name" value="Aspartate Aminotransferase, domain 1"/>
    <property type="match status" value="1"/>
</dbReference>
<dbReference type="PANTHER" id="PTHR30244">
    <property type="entry name" value="TRANSAMINASE"/>
    <property type="match status" value="1"/>
</dbReference>
<protein>
    <submittedName>
        <fullName evidence="4">Aminotransferase DegT</fullName>
    </submittedName>
</protein>
<gene>
    <name evidence="4" type="ORF">ABB05_04310</name>
</gene>
<feature type="active site" description="Proton acceptor" evidence="1">
    <location>
        <position position="196"/>
    </location>
</feature>
<dbReference type="InterPro" id="IPR015421">
    <property type="entry name" value="PyrdxlP-dep_Trfase_major"/>
</dbReference>
<dbReference type="GO" id="GO:0008483">
    <property type="term" value="F:transaminase activity"/>
    <property type="evidence" value="ECO:0007669"/>
    <property type="project" value="UniProtKB-KW"/>
</dbReference>
<comment type="similarity">
    <text evidence="3">Belongs to the DegT/DnrJ/EryC1 family.</text>
</comment>
<dbReference type="Pfam" id="PF01041">
    <property type="entry name" value="DegT_DnrJ_EryC1"/>
    <property type="match status" value="1"/>
</dbReference>
<name>A0A178A2A7_9BACI</name>
<dbReference type="AlphaFoldDB" id="A0A178A2A7"/>
<dbReference type="RefSeq" id="WP_057985891.1">
    <property type="nucleotide sequence ID" value="NZ_LDJR01000026.1"/>
</dbReference>
<keyword evidence="4" id="KW-0808">Transferase</keyword>
<evidence type="ECO:0000256" key="3">
    <source>
        <dbReference type="RuleBase" id="RU004508"/>
    </source>
</evidence>
<dbReference type="InterPro" id="IPR000653">
    <property type="entry name" value="DegT/StrS_aminotransferase"/>
</dbReference>
<dbReference type="GO" id="GO:0030170">
    <property type="term" value="F:pyridoxal phosphate binding"/>
    <property type="evidence" value="ECO:0007669"/>
    <property type="project" value="TreeGrafter"/>
</dbReference>
<keyword evidence="5" id="KW-1185">Reference proteome</keyword>
<dbReference type="Proteomes" id="UP000077881">
    <property type="component" value="Unassembled WGS sequence"/>
</dbReference>
<keyword evidence="2 3" id="KW-0663">Pyridoxal phosphate</keyword>
<proteinExistence type="inferred from homology"/>
<dbReference type="InterPro" id="IPR015422">
    <property type="entry name" value="PyrdxlP-dep_Trfase_small"/>
</dbReference>
<dbReference type="EMBL" id="LDJR01000026">
    <property type="protein sequence ID" value="OAK74346.1"/>
    <property type="molecule type" value="Genomic_DNA"/>
</dbReference>
<dbReference type="PIRSF" id="PIRSF000390">
    <property type="entry name" value="PLP_StrS"/>
    <property type="match status" value="1"/>
</dbReference>
<sequence length="406" mass="45504">MEKKLAILGGNPVRGTYLPYGRQWIDDDDIQAVVKVLKSDFLTTGPEVGKFEQDFADYIGSRYAVAFANGTAALHAACFVAGISQDDEVITSPLTFVASANCVLYVGGKPVFADIDPITYNLDPQSIKEKLTQKTKAIIVVDYAGQPAQLDIIHQIAKENQLIVIEDAAHALGASFKNKKVGTISDMTMFSLHPVKHITTGEGGMITTDNQEYYQKLIQFRTHGITKNPKELTATNHGPWYYEMQMLGYNYRMTDIQAALGRSQLHKLAKFIERRKQIVEIYNQAFAKMEEVICPQILPNVDSSWHLYVIRLNTSHLTAERKAIFKALQKENIGVNVHYIPVHTQPFYQSLGYQSGSCPDAENVYQEIITLPLYPQMSDKDAQDVITAVKKVIQYYSNKKGGKRAQ</sequence>
<dbReference type="CDD" id="cd00616">
    <property type="entry name" value="AHBA_syn"/>
    <property type="match status" value="1"/>
</dbReference>
<dbReference type="GO" id="GO:0000271">
    <property type="term" value="P:polysaccharide biosynthetic process"/>
    <property type="evidence" value="ECO:0007669"/>
    <property type="project" value="TreeGrafter"/>
</dbReference>
<dbReference type="OrthoDB" id="9810913at2"/>
<reference evidence="4 5" key="1">
    <citation type="submission" date="2015-05" db="EMBL/GenBank/DDBJ databases">
        <title>Comparison of genome.</title>
        <authorList>
            <person name="Zheng Z."/>
            <person name="Sun M."/>
        </authorList>
    </citation>
    <scope>NUCLEOTIDE SEQUENCE [LARGE SCALE GENOMIC DNA]</scope>
    <source>
        <strain evidence="4 5">G25-74</strain>
    </source>
</reference>
<evidence type="ECO:0000256" key="1">
    <source>
        <dbReference type="PIRSR" id="PIRSR000390-1"/>
    </source>
</evidence>
<dbReference type="Gene3D" id="3.40.640.10">
    <property type="entry name" value="Type I PLP-dependent aspartate aminotransferase-like (Major domain)"/>
    <property type="match status" value="1"/>
</dbReference>
<dbReference type="InterPro" id="IPR015424">
    <property type="entry name" value="PyrdxlP-dep_Trfase"/>
</dbReference>
<dbReference type="SUPFAM" id="SSF53383">
    <property type="entry name" value="PLP-dependent transferases"/>
    <property type="match status" value="1"/>
</dbReference>
<dbReference type="PATRIC" id="fig|217031.6.peg.935"/>
<dbReference type="InterPro" id="IPR020026">
    <property type="entry name" value="PseC"/>
</dbReference>
<dbReference type="PANTHER" id="PTHR30244:SF34">
    <property type="entry name" value="DTDP-4-AMINO-4,6-DIDEOXYGALACTOSE TRANSAMINASE"/>
    <property type="match status" value="1"/>
</dbReference>
<comment type="caution">
    <text evidence="4">The sequence shown here is derived from an EMBL/GenBank/DDBJ whole genome shotgun (WGS) entry which is preliminary data.</text>
</comment>
<keyword evidence="4" id="KW-0032">Aminotransferase</keyword>
<organism evidence="4 5">
    <name type="scientific">Lederbergia galactosidilytica</name>
    <dbReference type="NCBI Taxonomy" id="217031"/>
    <lineage>
        <taxon>Bacteria</taxon>
        <taxon>Bacillati</taxon>
        <taxon>Bacillota</taxon>
        <taxon>Bacilli</taxon>
        <taxon>Bacillales</taxon>
        <taxon>Bacillaceae</taxon>
        <taxon>Lederbergia</taxon>
    </lineage>
</organism>
<evidence type="ECO:0000313" key="4">
    <source>
        <dbReference type="EMBL" id="OAK74346.1"/>
    </source>
</evidence>
<evidence type="ECO:0000256" key="2">
    <source>
        <dbReference type="PIRSR" id="PIRSR000390-2"/>
    </source>
</evidence>
<dbReference type="STRING" id="217031.ABB05_04310"/>